<keyword evidence="11" id="KW-0472">Membrane</keyword>
<dbReference type="InterPro" id="IPR008972">
    <property type="entry name" value="Cupredoxin"/>
</dbReference>
<name>A0ABU5SRI7_9CYAN</name>
<evidence type="ECO:0000256" key="9">
    <source>
        <dbReference type="ARBA" id="ARBA00023002"/>
    </source>
</evidence>
<evidence type="ECO:0000256" key="11">
    <source>
        <dbReference type="ARBA" id="ARBA00023136"/>
    </source>
</evidence>
<evidence type="ECO:0000256" key="8">
    <source>
        <dbReference type="ARBA" id="ARBA00022737"/>
    </source>
</evidence>
<evidence type="ECO:0000256" key="4">
    <source>
        <dbReference type="ARBA" id="ARBA00011233"/>
    </source>
</evidence>
<evidence type="ECO:0000256" key="5">
    <source>
        <dbReference type="ARBA" id="ARBA00011882"/>
    </source>
</evidence>
<evidence type="ECO:0000259" key="14">
    <source>
        <dbReference type="Pfam" id="PF07732"/>
    </source>
</evidence>
<evidence type="ECO:0000256" key="12">
    <source>
        <dbReference type="ARBA" id="ARBA00049340"/>
    </source>
</evidence>
<keyword evidence="9" id="KW-0560">Oxidoreductase</keyword>
<protein>
    <recommendedName>
        <fullName evidence="6">Copper-containing nitrite reductase</fullName>
        <ecNumber evidence="5">1.7.2.1</ecNumber>
    </recommendedName>
</protein>
<dbReference type="Gene3D" id="2.60.40.420">
    <property type="entry name" value="Cupredoxins - blue copper proteins"/>
    <property type="match status" value="2"/>
</dbReference>
<feature type="domain" description="Plastocyanin-like" evidence="14">
    <location>
        <begin position="92"/>
        <end position="192"/>
    </location>
</feature>
<proteinExistence type="inferred from homology"/>
<dbReference type="Pfam" id="PF07731">
    <property type="entry name" value="Cu-oxidase_2"/>
    <property type="match status" value="1"/>
</dbReference>
<evidence type="ECO:0000256" key="10">
    <source>
        <dbReference type="ARBA" id="ARBA00023008"/>
    </source>
</evidence>
<comment type="similarity">
    <text evidence="3">Belongs to the multicopper oxidase family.</text>
</comment>
<comment type="cofactor">
    <cofactor evidence="2">
        <name>Cu(2+)</name>
        <dbReference type="ChEBI" id="CHEBI:29036"/>
    </cofactor>
</comment>
<dbReference type="Pfam" id="PF07732">
    <property type="entry name" value="Cu-oxidase_3"/>
    <property type="match status" value="1"/>
</dbReference>
<evidence type="ECO:0000256" key="2">
    <source>
        <dbReference type="ARBA" id="ARBA00001973"/>
    </source>
</evidence>
<dbReference type="PROSITE" id="PS51318">
    <property type="entry name" value="TAT"/>
    <property type="match status" value="1"/>
</dbReference>
<evidence type="ECO:0000313" key="16">
    <source>
        <dbReference type="Proteomes" id="UP001302329"/>
    </source>
</evidence>
<comment type="caution">
    <text evidence="15">The sequence shown here is derived from an EMBL/GenBank/DDBJ whole genome shotgun (WGS) entry which is preliminary data.</text>
</comment>
<keyword evidence="10" id="KW-0186">Copper</keyword>
<dbReference type="InterPro" id="IPR011707">
    <property type="entry name" value="Cu-oxidase-like_N"/>
</dbReference>
<organism evidence="15 16">
    <name type="scientific">Cyanobium gracile UHCC 0281</name>
    <dbReference type="NCBI Taxonomy" id="3110309"/>
    <lineage>
        <taxon>Bacteria</taxon>
        <taxon>Bacillati</taxon>
        <taxon>Cyanobacteriota</taxon>
        <taxon>Cyanophyceae</taxon>
        <taxon>Synechococcales</taxon>
        <taxon>Prochlorococcaceae</taxon>
        <taxon>Cyanobium</taxon>
    </lineage>
</organism>
<dbReference type="PRINTS" id="PR00695">
    <property type="entry name" value="CUNO2RDTASE"/>
</dbReference>
<dbReference type="SUPFAM" id="SSF49503">
    <property type="entry name" value="Cupredoxins"/>
    <property type="match status" value="2"/>
</dbReference>
<accession>A0ABU5SRI7</accession>
<evidence type="ECO:0000256" key="3">
    <source>
        <dbReference type="ARBA" id="ARBA00010609"/>
    </source>
</evidence>
<sequence>MAPKPVSDRECPARWSRRRLLALAGAGLGVGALASSMAGAMARGRSDVDGMALPFDPTAGLRAFNHGTVIRENGVPIRVFEVQARSLTVPLRRATRFKAWTLDGSIPGPNLRARAGERIRVIFHNGDSTSHSLHFHGIHPAAMDGIQPVLFNKTTIYDFEAGAAGLYPYHCHVAPVTRHVGKGLFGLLIVDPLQPRPAADELVLVMGGYDLQNTGHNDLYAFNGIPHHFMEHPIAIRQNQLVRLYLLNMVELEAPLTFHIHANSFEILRQGASGEFRERSDVVTLGVAERQILEFRYPFPGRYMFHPHQDQIAEKGCMGLFEVLAV</sequence>
<feature type="domain" description="Plastocyanin-like" evidence="13">
    <location>
        <begin position="217"/>
        <end position="323"/>
    </location>
</feature>
<dbReference type="EMBL" id="JAYGHY010000002">
    <property type="protein sequence ID" value="MEA5441113.1"/>
    <property type="molecule type" value="Genomic_DNA"/>
</dbReference>
<evidence type="ECO:0000256" key="1">
    <source>
        <dbReference type="ARBA" id="ARBA00001960"/>
    </source>
</evidence>
<dbReference type="PANTHER" id="PTHR11709:SF394">
    <property type="entry name" value="FI03373P-RELATED"/>
    <property type="match status" value="1"/>
</dbReference>
<dbReference type="InterPro" id="IPR001287">
    <property type="entry name" value="NO2-reductase_Cu"/>
</dbReference>
<keyword evidence="7" id="KW-0479">Metal-binding</keyword>
<dbReference type="Proteomes" id="UP001302329">
    <property type="component" value="Unassembled WGS sequence"/>
</dbReference>
<comment type="subunit">
    <text evidence="4">Homotrimer.</text>
</comment>
<evidence type="ECO:0000313" key="15">
    <source>
        <dbReference type="EMBL" id="MEA5441113.1"/>
    </source>
</evidence>
<dbReference type="InterPro" id="IPR011706">
    <property type="entry name" value="Cu-oxidase_C"/>
</dbReference>
<dbReference type="InterPro" id="IPR045087">
    <property type="entry name" value="Cu-oxidase_fam"/>
</dbReference>
<dbReference type="EC" id="1.7.2.1" evidence="5"/>
<dbReference type="InterPro" id="IPR006311">
    <property type="entry name" value="TAT_signal"/>
</dbReference>
<evidence type="ECO:0000259" key="13">
    <source>
        <dbReference type="Pfam" id="PF07731"/>
    </source>
</evidence>
<comment type="catalytic activity">
    <reaction evidence="12">
        <text>nitric oxide + Fe(III)-[cytochrome c] + H2O = Fe(II)-[cytochrome c] + nitrite + 2 H(+)</text>
        <dbReference type="Rhea" id="RHEA:15233"/>
        <dbReference type="Rhea" id="RHEA-COMP:10350"/>
        <dbReference type="Rhea" id="RHEA-COMP:14399"/>
        <dbReference type="ChEBI" id="CHEBI:15377"/>
        <dbReference type="ChEBI" id="CHEBI:15378"/>
        <dbReference type="ChEBI" id="CHEBI:16301"/>
        <dbReference type="ChEBI" id="CHEBI:16480"/>
        <dbReference type="ChEBI" id="CHEBI:29033"/>
        <dbReference type="ChEBI" id="CHEBI:29034"/>
        <dbReference type="EC" id="1.7.2.1"/>
    </reaction>
</comment>
<evidence type="ECO:0000256" key="6">
    <source>
        <dbReference type="ARBA" id="ARBA00017290"/>
    </source>
</evidence>
<dbReference type="RefSeq" id="WP_323355274.1">
    <property type="nucleotide sequence ID" value="NZ_JAYGHY010000002.1"/>
</dbReference>
<keyword evidence="8" id="KW-0677">Repeat</keyword>
<evidence type="ECO:0000256" key="7">
    <source>
        <dbReference type="ARBA" id="ARBA00022723"/>
    </source>
</evidence>
<reference evidence="15 16" key="1">
    <citation type="submission" date="2023-12" db="EMBL/GenBank/DDBJ databases">
        <title>Baltic Sea Cyanobacteria.</title>
        <authorList>
            <person name="Delbaje E."/>
            <person name="Fewer D.P."/>
            <person name="Shishido T.K."/>
        </authorList>
    </citation>
    <scope>NUCLEOTIDE SEQUENCE [LARGE SCALE GENOMIC DNA]</scope>
    <source>
        <strain evidence="15 16">UHCC 0281</strain>
    </source>
</reference>
<gene>
    <name evidence="15" type="ORF">VB739_00935</name>
</gene>
<keyword evidence="16" id="KW-1185">Reference proteome</keyword>
<dbReference type="PANTHER" id="PTHR11709">
    <property type="entry name" value="MULTI-COPPER OXIDASE"/>
    <property type="match status" value="1"/>
</dbReference>
<comment type="cofactor">
    <cofactor evidence="1">
        <name>Cu(+)</name>
        <dbReference type="ChEBI" id="CHEBI:49552"/>
    </cofactor>
</comment>